<keyword evidence="2" id="KW-1185">Reference proteome</keyword>
<sequence length="119" mass="13217">MCDDIIQIGARDTPQRGTLLVLKRQGAATVERTDGKSIQVAILRQRDTPAPPAVSLVFRQPIPALLLRRRCGGWYAAVNQRDLTYPGHLKQFLDTIGAFGSAKQRRSPVIPIRPAQFSR</sequence>
<proteinExistence type="predicted"/>
<reference evidence="1 2" key="1">
    <citation type="submission" date="2017-07" db="EMBL/GenBank/DDBJ databases">
        <title>The new phylogeny of genus Mycobacterium.</title>
        <authorList>
            <person name="Tortoli E."/>
            <person name="Trovato A."/>
            <person name="Cirillo D.M."/>
        </authorList>
    </citation>
    <scope>NUCLEOTIDE SEQUENCE [LARGE SCALE GENOMIC DNA]</scope>
    <source>
        <strain evidence="1 2">ATCC 33027</strain>
    </source>
</reference>
<accession>A0A255D9X3</accession>
<evidence type="ECO:0000313" key="1">
    <source>
        <dbReference type="EMBL" id="OYN76064.1"/>
    </source>
</evidence>
<dbReference type="AlphaFoldDB" id="A0A255D9X3"/>
<name>A0A255D9X3_9MYCO</name>
<protein>
    <submittedName>
        <fullName evidence="1">Uncharacterized protein</fullName>
    </submittedName>
</protein>
<evidence type="ECO:0000313" key="2">
    <source>
        <dbReference type="Proteomes" id="UP000216063"/>
    </source>
</evidence>
<organism evidence="1 2">
    <name type="scientific">Mycolicibacterium sphagni</name>
    <dbReference type="NCBI Taxonomy" id="1786"/>
    <lineage>
        <taxon>Bacteria</taxon>
        <taxon>Bacillati</taxon>
        <taxon>Actinomycetota</taxon>
        <taxon>Actinomycetes</taxon>
        <taxon>Mycobacteriales</taxon>
        <taxon>Mycobacteriaceae</taxon>
        <taxon>Mycolicibacterium</taxon>
    </lineage>
</organism>
<dbReference type="EMBL" id="NOZR01000024">
    <property type="protein sequence ID" value="OYN76064.1"/>
    <property type="molecule type" value="Genomic_DNA"/>
</dbReference>
<gene>
    <name evidence="1" type="ORF">CG716_23540</name>
</gene>
<comment type="caution">
    <text evidence="1">The sequence shown here is derived from an EMBL/GenBank/DDBJ whole genome shotgun (WGS) entry which is preliminary data.</text>
</comment>
<dbReference type="Proteomes" id="UP000216063">
    <property type="component" value="Unassembled WGS sequence"/>
</dbReference>